<proteinExistence type="predicted"/>
<accession>A0A2U1ME39</accession>
<name>A0A2U1ME39_ARTAN</name>
<protein>
    <submittedName>
        <fullName evidence="2">Uncharacterized protein</fullName>
    </submittedName>
</protein>
<keyword evidence="3" id="KW-1185">Reference proteome</keyword>
<reference evidence="2 3" key="1">
    <citation type="journal article" date="2018" name="Mol. Plant">
        <title>The genome of Artemisia annua provides insight into the evolution of Asteraceae family and artemisinin biosynthesis.</title>
        <authorList>
            <person name="Shen Q."/>
            <person name="Zhang L."/>
            <person name="Liao Z."/>
            <person name="Wang S."/>
            <person name="Yan T."/>
            <person name="Shi P."/>
            <person name="Liu M."/>
            <person name="Fu X."/>
            <person name="Pan Q."/>
            <person name="Wang Y."/>
            <person name="Lv Z."/>
            <person name="Lu X."/>
            <person name="Zhang F."/>
            <person name="Jiang W."/>
            <person name="Ma Y."/>
            <person name="Chen M."/>
            <person name="Hao X."/>
            <person name="Li L."/>
            <person name="Tang Y."/>
            <person name="Lv G."/>
            <person name="Zhou Y."/>
            <person name="Sun X."/>
            <person name="Brodelius P.E."/>
            <person name="Rose J.K.C."/>
            <person name="Tang K."/>
        </authorList>
    </citation>
    <scope>NUCLEOTIDE SEQUENCE [LARGE SCALE GENOMIC DNA]</scope>
    <source>
        <strain evidence="3">cv. Huhao1</strain>
        <tissue evidence="2">Leaf</tissue>
    </source>
</reference>
<evidence type="ECO:0000256" key="1">
    <source>
        <dbReference type="SAM" id="Phobius"/>
    </source>
</evidence>
<evidence type="ECO:0000313" key="3">
    <source>
        <dbReference type="Proteomes" id="UP000245207"/>
    </source>
</evidence>
<keyword evidence="1" id="KW-1133">Transmembrane helix</keyword>
<keyword evidence="1" id="KW-0812">Transmembrane</keyword>
<dbReference type="Proteomes" id="UP000245207">
    <property type="component" value="Unassembled WGS sequence"/>
</dbReference>
<comment type="caution">
    <text evidence="2">The sequence shown here is derived from an EMBL/GenBank/DDBJ whole genome shotgun (WGS) entry which is preliminary data.</text>
</comment>
<sequence>MNKKSEKDETKSMKTGRMDVRFSMVRYDSINGYFRVILYWWRTESFIMLIGSGRVILYWWRTESFIMLIGSGRHKLSALRRQRSDGWMEVMVWQLYTWETPETVSMHILS</sequence>
<dbReference type="EMBL" id="PKPP01005599">
    <property type="protein sequence ID" value="PWA59529.1"/>
    <property type="molecule type" value="Genomic_DNA"/>
</dbReference>
<organism evidence="2 3">
    <name type="scientific">Artemisia annua</name>
    <name type="common">Sweet wormwood</name>
    <dbReference type="NCBI Taxonomy" id="35608"/>
    <lineage>
        <taxon>Eukaryota</taxon>
        <taxon>Viridiplantae</taxon>
        <taxon>Streptophyta</taxon>
        <taxon>Embryophyta</taxon>
        <taxon>Tracheophyta</taxon>
        <taxon>Spermatophyta</taxon>
        <taxon>Magnoliopsida</taxon>
        <taxon>eudicotyledons</taxon>
        <taxon>Gunneridae</taxon>
        <taxon>Pentapetalae</taxon>
        <taxon>asterids</taxon>
        <taxon>campanulids</taxon>
        <taxon>Asterales</taxon>
        <taxon>Asteraceae</taxon>
        <taxon>Asteroideae</taxon>
        <taxon>Anthemideae</taxon>
        <taxon>Artemisiinae</taxon>
        <taxon>Artemisia</taxon>
    </lineage>
</organism>
<dbReference type="AlphaFoldDB" id="A0A2U1ME39"/>
<dbReference type="OrthoDB" id="1918565at2759"/>
<evidence type="ECO:0000313" key="2">
    <source>
        <dbReference type="EMBL" id="PWA59529.1"/>
    </source>
</evidence>
<feature type="transmembrane region" description="Helical" evidence="1">
    <location>
        <begin position="39"/>
        <end position="60"/>
    </location>
</feature>
<keyword evidence="1" id="KW-0472">Membrane</keyword>
<gene>
    <name evidence="2" type="ORF">CTI12_AA389070</name>
</gene>